<reference evidence="1 2" key="1">
    <citation type="journal article" date="2020" name="ISME J.">
        <title>Comparative genomics reveals insights into cyanobacterial evolution and habitat adaptation.</title>
        <authorList>
            <person name="Chen M.Y."/>
            <person name="Teng W.K."/>
            <person name="Zhao L."/>
            <person name="Hu C.X."/>
            <person name="Zhou Y.K."/>
            <person name="Han B.P."/>
            <person name="Song L.R."/>
            <person name="Shu W.S."/>
        </authorList>
    </citation>
    <scope>NUCLEOTIDE SEQUENCE [LARGE SCALE GENOMIC DNA]</scope>
    <source>
        <strain evidence="1 2">FACHB-288</strain>
    </source>
</reference>
<proteinExistence type="predicted"/>
<gene>
    <name evidence="1" type="ORF">H6G24_23655</name>
</gene>
<sequence>MSLPTQATLWEAASRLCLYSLTLIGCRCKISITAVSLNRTPGSVGFAAGILMSGGFAYTPAGDAQRLFEKFLAVPLDTY</sequence>
<protein>
    <submittedName>
        <fullName evidence="1">Uncharacterized protein</fullName>
    </submittedName>
</protein>
<keyword evidence="2" id="KW-1185">Reference proteome</keyword>
<evidence type="ECO:0000313" key="2">
    <source>
        <dbReference type="Proteomes" id="UP000658514"/>
    </source>
</evidence>
<dbReference type="RefSeq" id="WP_190546216.1">
    <property type="nucleotide sequence ID" value="NZ_CAWPNO010000075.1"/>
</dbReference>
<name>A0ABR8AGU8_9CYAN</name>
<accession>A0ABR8AGU8</accession>
<organism evidence="1 2">
    <name type="scientific">Calothrix parietina FACHB-288</name>
    <dbReference type="NCBI Taxonomy" id="2692896"/>
    <lineage>
        <taxon>Bacteria</taxon>
        <taxon>Bacillati</taxon>
        <taxon>Cyanobacteriota</taxon>
        <taxon>Cyanophyceae</taxon>
        <taxon>Nostocales</taxon>
        <taxon>Calotrichaceae</taxon>
        <taxon>Calothrix</taxon>
    </lineage>
</organism>
<evidence type="ECO:0000313" key="1">
    <source>
        <dbReference type="EMBL" id="MBD2198445.1"/>
    </source>
</evidence>
<dbReference type="EMBL" id="JACJQH010000041">
    <property type="protein sequence ID" value="MBD2198445.1"/>
    <property type="molecule type" value="Genomic_DNA"/>
</dbReference>
<comment type="caution">
    <text evidence="1">The sequence shown here is derived from an EMBL/GenBank/DDBJ whole genome shotgun (WGS) entry which is preliminary data.</text>
</comment>
<dbReference type="Proteomes" id="UP000658514">
    <property type="component" value="Unassembled WGS sequence"/>
</dbReference>